<feature type="compositionally biased region" description="Polar residues" evidence="3">
    <location>
        <begin position="473"/>
        <end position="485"/>
    </location>
</feature>
<protein>
    <submittedName>
        <fullName evidence="6">NADH-quinone oxidoreductase subunit M</fullName>
        <ecNumber evidence="6">1.6.5.11</ecNumber>
    </submittedName>
</protein>
<dbReference type="Proteomes" id="UP000317238">
    <property type="component" value="Unassembled WGS sequence"/>
</dbReference>
<evidence type="ECO:0000256" key="1">
    <source>
        <dbReference type="ARBA" id="ARBA00004127"/>
    </source>
</evidence>
<dbReference type="InterPro" id="IPR003918">
    <property type="entry name" value="NADH_UbQ_OxRdtase"/>
</dbReference>
<keyword evidence="6" id="KW-0560">Oxidoreductase</keyword>
<feature type="transmembrane region" description="Helical" evidence="4">
    <location>
        <begin position="83"/>
        <end position="103"/>
    </location>
</feature>
<name>A0A5C5Y2M5_9PLAN</name>
<feature type="transmembrane region" description="Helical" evidence="4">
    <location>
        <begin position="242"/>
        <end position="264"/>
    </location>
</feature>
<feature type="transmembrane region" description="Helical" evidence="4">
    <location>
        <begin position="271"/>
        <end position="290"/>
    </location>
</feature>
<dbReference type="GO" id="GO:0003954">
    <property type="term" value="F:NADH dehydrogenase activity"/>
    <property type="evidence" value="ECO:0007669"/>
    <property type="project" value="TreeGrafter"/>
</dbReference>
<dbReference type="GO" id="GO:0008137">
    <property type="term" value="F:NADH dehydrogenase (ubiquinone) activity"/>
    <property type="evidence" value="ECO:0007669"/>
    <property type="project" value="InterPro"/>
</dbReference>
<evidence type="ECO:0000256" key="2">
    <source>
        <dbReference type="RuleBase" id="RU000320"/>
    </source>
</evidence>
<dbReference type="RefSeq" id="WP_146438863.1">
    <property type="nucleotide sequence ID" value="NZ_SJPL01000001.1"/>
</dbReference>
<feature type="transmembrane region" description="Helical" evidence="4">
    <location>
        <begin position="183"/>
        <end position="205"/>
    </location>
</feature>
<comment type="caution">
    <text evidence="6">The sequence shown here is derived from an EMBL/GenBank/DDBJ whole genome shotgun (WGS) entry which is preliminary data.</text>
</comment>
<feature type="transmembrane region" description="Helical" evidence="4">
    <location>
        <begin position="132"/>
        <end position="149"/>
    </location>
</feature>
<organism evidence="6 7">
    <name type="scientific">Crateriforma conspicua</name>
    <dbReference type="NCBI Taxonomy" id="2527996"/>
    <lineage>
        <taxon>Bacteria</taxon>
        <taxon>Pseudomonadati</taxon>
        <taxon>Planctomycetota</taxon>
        <taxon>Planctomycetia</taxon>
        <taxon>Planctomycetales</taxon>
        <taxon>Planctomycetaceae</taxon>
        <taxon>Crateriforma</taxon>
    </lineage>
</organism>
<keyword evidence="2 4" id="KW-0812">Transmembrane</keyword>
<dbReference type="GO" id="GO:0042773">
    <property type="term" value="P:ATP synthesis coupled electron transport"/>
    <property type="evidence" value="ECO:0007669"/>
    <property type="project" value="InterPro"/>
</dbReference>
<reference evidence="6 7" key="1">
    <citation type="submission" date="2019-02" db="EMBL/GenBank/DDBJ databases">
        <title>Deep-cultivation of Planctomycetes and their phenomic and genomic characterization uncovers novel biology.</title>
        <authorList>
            <person name="Wiegand S."/>
            <person name="Jogler M."/>
            <person name="Boedeker C."/>
            <person name="Pinto D."/>
            <person name="Vollmers J."/>
            <person name="Rivas-Marin E."/>
            <person name="Kohn T."/>
            <person name="Peeters S.H."/>
            <person name="Heuer A."/>
            <person name="Rast P."/>
            <person name="Oberbeckmann S."/>
            <person name="Bunk B."/>
            <person name="Jeske O."/>
            <person name="Meyerdierks A."/>
            <person name="Storesund J.E."/>
            <person name="Kallscheuer N."/>
            <person name="Luecker S."/>
            <person name="Lage O.M."/>
            <person name="Pohl T."/>
            <person name="Merkel B.J."/>
            <person name="Hornburger P."/>
            <person name="Mueller R.-W."/>
            <person name="Bruemmer F."/>
            <person name="Labrenz M."/>
            <person name="Spormann A.M."/>
            <person name="Op Den Camp H."/>
            <person name="Overmann J."/>
            <person name="Amann R."/>
            <person name="Jetten M.S.M."/>
            <person name="Mascher T."/>
            <person name="Medema M.H."/>
            <person name="Devos D.P."/>
            <person name="Kaster A.-K."/>
            <person name="Ovreas L."/>
            <person name="Rohde M."/>
            <person name="Galperin M.Y."/>
            <person name="Jogler C."/>
        </authorList>
    </citation>
    <scope>NUCLEOTIDE SEQUENCE [LARGE SCALE GENOMIC DNA]</scope>
    <source>
        <strain evidence="6 7">Pan14r</strain>
    </source>
</reference>
<dbReference type="GO" id="GO:0012505">
    <property type="term" value="C:endomembrane system"/>
    <property type="evidence" value="ECO:0007669"/>
    <property type="project" value="UniProtKB-SubCell"/>
</dbReference>
<feature type="transmembrane region" description="Helical" evidence="4">
    <location>
        <begin position="296"/>
        <end position="319"/>
    </location>
</feature>
<dbReference type="PANTHER" id="PTHR43507">
    <property type="entry name" value="NADH-UBIQUINONE OXIDOREDUCTASE CHAIN 4"/>
    <property type="match status" value="1"/>
</dbReference>
<dbReference type="Pfam" id="PF00361">
    <property type="entry name" value="Proton_antipo_M"/>
    <property type="match status" value="1"/>
</dbReference>
<evidence type="ECO:0000259" key="5">
    <source>
        <dbReference type="Pfam" id="PF00361"/>
    </source>
</evidence>
<dbReference type="GO" id="GO:0048039">
    <property type="term" value="F:ubiquinone binding"/>
    <property type="evidence" value="ECO:0007669"/>
    <property type="project" value="TreeGrafter"/>
</dbReference>
<keyword evidence="4" id="KW-0472">Membrane</keyword>
<feature type="transmembrane region" description="Helical" evidence="4">
    <location>
        <begin position="217"/>
        <end position="236"/>
    </location>
</feature>
<feature type="transmembrane region" description="Helical" evidence="4">
    <location>
        <begin position="419"/>
        <end position="438"/>
    </location>
</feature>
<dbReference type="PANTHER" id="PTHR43507:SF1">
    <property type="entry name" value="NADH-UBIQUINONE OXIDOREDUCTASE CHAIN 4"/>
    <property type="match status" value="1"/>
</dbReference>
<feature type="domain" description="NADH:quinone oxidoreductase/Mrp antiporter transmembrane" evidence="5">
    <location>
        <begin position="166"/>
        <end position="387"/>
    </location>
</feature>
<feature type="transmembrane region" description="Helical" evidence="4">
    <location>
        <begin position="340"/>
        <end position="362"/>
    </location>
</feature>
<feature type="transmembrane region" description="Helical" evidence="4">
    <location>
        <begin position="374"/>
        <end position="398"/>
    </location>
</feature>
<evidence type="ECO:0000256" key="3">
    <source>
        <dbReference type="SAM" id="MobiDB-lite"/>
    </source>
</evidence>
<feature type="transmembrane region" description="Helical" evidence="4">
    <location>
        <begin position="30"/>
        <end position="52"/>
    </location>
</feature>
<evidence type="ECO:0000313" key="6">
    <source>
        <dbReference type="EMBL" id="TWT69430.1"/>
    </source>
</evidence>
<dbReference type="OrthoDB" id="238919at2"/>
<dbReference type="AlphaFoldDB" id="A0A5C5Y2M5"/>
<feature type="region of interest" description="Disordered" evidence="3">
    <location>
        <begin position="459"/>
        <end position="508"/>
    </location>
</feature>
<dbReference type="EC" id="1.6.5.11" evidence="6"/>
<evidence type="ECO:0000313" key="7">
    <source>
        <dbReference type="Proteomes" id="UP000317238"/>
    </source>
</evidence>
<keyword evidence="4" id="KW-1133">Transmembrane helix</keyword>
<comment type="subcellular location">
    <subcellularLocation>
        <location evidence="1">Endomembrane system</location>
        <topology evidence="1">Multi-pass membrane protein</topology>
    </subcellularLocation>
    <subcellularLocation>
        <location evidence="2">Membrane</location>
        <topology evidence="2">Multi-pass membrane protein</topology>
    </subcellularLocation>
</comment>
<accession>A0A5C5Y2M5</accession>
<dbReference type="GO" id="GO:0015990">
    <property type="term" value="P:electron transport coupled proton transport"/>
    <property type="evidence" value="ECO:0007669"/>
    <property type="project" value="TreeGrafter"/>
</dbReference>
<sequence length="508" mass="55008">MQELHLPRMELSIVIPILGAIIVSRLRDSAIARIACLITCSLTLACATGEWIDFVRLGTFEAHDHWDLIETIFHQDVFVIDELNAPLLPLAALLCLLTALSTLRTKANRFSFNAMLASEAILMATLSCRNAWGIVGLLIAAVVPVWLELRQRGRCTRVFTIHMSLFAALLLCGQWMVAAGAVFIGGALLTVAALLRTGIVPLHCWMTDLFEKATLGTALLFVTPMTGAYAVMRLVLPIAPDWALQSIAVVSLITAVYAGCMALVQHEARRFFCYLLLSQSSLVLVGLEIATPIGLTGALCVWISVGLSLGGFGLTLRSVEARVGRISLDEFHGLYEHMPTLAALFLLTGLASIGFPGTIGFIGIELLVESAVEVYPWIGMTVVLAAALNGIAILQAYFRIFTGHRHMATFSLRARRSEKIAVFVLSFLIIFGGLYPQWSVASRYHAAIELIRQRTAALGSGSDQPGHADHQTNTKSAIPNQTTDATKAPITNIAAATAQESSKTENER</sequence>
<feature type="transmembrane region" description="Helical" evidence="4">
    <location>
        <begin position="6"/>
        <end position="23"/>
    </location>
</feature>
<dbReference type="EMBL" id="SJPL01000001">
    <property type="protein sequence ID" value="TWT69430.1"/>
    <property type="molecule type" value="Genomic_DNA"/>
</dbReference>
<dbReference type="GO" id="GO:0016020">
    <property type="term" value="C:membrane"/>
    <property type="evidence" value="ECO:0007669"/>
    <property type="project" value="UniProtKB-SubCell"/>
</dbReference>
<keyword evidence="7" id="KW-1185">Reference proteome</keyword>
<dbReference type="InterPro" id="IPR001750">
    <property type="entry name" value="ND/Mrp_TM"/>
</dbReference>
<gene>
    <name evidence="6" type="primary">nuoM</name>
    <name evidence="6" type="ORF">Pan14r_17160</name>
</gene>
<evidence type="ECO:0000256" key="4">
    <source>
        <dbReference type="SAM" id="Phobius"/>
    </source>
</evidence>
<proteinExistence type="predicted"/>